<dbReference type="EMBL" id="MN739396">
    <property type="protein sequence ID" value="QHT02600.1"/>
    <property type="molecule type" value="Genomic_DNA"/>
</dbReference>
<evidence type="ECO:0000313" key="1">
    <source>
        <dbReference type="EMBL" id="QHT02600.1"/>
    </source>
</evidence>
<sequence length="349" mass="40906">MLTQNSYLAFDTFSPYIKPLKGNLKKLWSLFESVDIDYEIVSVKDKKKTLSYQSVSNNPFIDEHLQKDIIAMDNYREVTIKSGEFTFNLHIHYLNVNDLDLLVDTLAFALSFTAHLAPHKVKDITLTYYLLDVKRLLDGDTFFDKEEVNGGACWSSPEECDITVWRKEEIVKVSIHELIHGLSYDYKQDTPDIVKHYKDRYGITSPKMNTFEAYTEIWAELIHCYLLARLISKDRSKCYHIFDAFVSTEIEFSKFQSSKVLDLLKLNKDVNKETNVTAYYLIKTELYCSLNSFLQYCLNNNDNFIKLKDKIKYLDYLKKIKQLKIKKLNTTSDYLLKTTRMTCLELGIF</sequence>
<proteinExistence type="predicted"/>
<reference evidence="1" key="1">
    <citation type="journal article" date="2020" name="Nature">
        <title>Giant virus diversity and host interactions through global metagenomics.</title>
        <authorList>
            <person name="Schulz F."/>
            <person name="Roux S."/>
            <person name="Paez-Espino D."/>
            <person name="Jungbluth S."/>
            <person name="Walsh D.A."/>
            <person name="Denef V.J."/>
            <person name="McMahon K.D."/>
            <person name="Konstantinidis K.T."/>
            <person name="Eloe-Fadrosh E.A."/>
            <person name="Kyrpides N.C."/>
            <person name="Woyke T."/>
        </authorList>
    </citation>
    <scope>NUCLEOTIDE SEQUENCE</scope>
    <source>
        <strain evidence="1">GVMAG-M-3300020595-32</strain>
    </source>
</reference>
<dbReference type="AlphaFoldDB" id="A0A6C0CFI1"/>
<accession>A0A6C0CFI1</accession>
<name>A0A6C0CFI1_9ZZZZ</name>
<protein>
    <submittedName>
        <fullName evidence="1">Uncharacterized protein</fullName>
    </submittedName>
</protein>
<organism evidence="1">
    <name type="scientific">viral metagenome</name>
    <dbReference type="NCBI Taxonomy" id="1070528"/>
    <lineage>
        <taxon>unclassified sequences</taxon>
        <taxon>metagenomes</taxon>
        <taxon>organismal metagenomes</taxon>
    </lineage>
</organism>